<gene>
    <name evidence="1" type="ORF">METZ01_LOCUS18890</name>
</gene>
<name>A0A381PG95_9ZZZZ</name>
<organism evidence="1">
    <name type="scientific">marine metagenome</name>
    <dbReference type="NCBI Taxonomy" id="408172"/>
    <lineage>
        <taxon>unclassified sequences</taxon>
        <taxon>metagenomes</taxon>
        <taxon>ecological metagenomes</taxon>
    </lineage>
</organism>
<protein>
    <submittedName>
        <fullName evidence="1">Uncharacterized protein</fullName>
    </submittedName>
</protein>
<dbReference type="AlphaFoldDB" id="A0A381PG95"/>
<proteinExistence type="predicted"/>
<evidence type="ECO:0000313" key="1">
    <source>
        <dbReference type="EMBL" id="SUZ66036.1"/>
    </source>
</evidence>
<sequence length="57" mass="6397">MGINLLTSQKTYIRAILNDANYFAKATELISFIFLPTLKIPTVPEQALGIYFPFQGC</sequence>
<reference evidence="1" key="1">
    <citation type="submission" date="2018-05" db="EMBL/GenBank/DDBJ databases">
        <authorList>
            <person name="Lanie J.A."/>
            <person name="Ng W.-L."/>
            <person name="Kazmierczak K.M."/>
            <person name="Andrzejewski T.M."/>
            <person name="Davidsen T.M."/>
            <person name="Wayne K.J."/>
            <person name="Tettelin H."/>
            <person name="Glass J.I."/>
            <person name="Rusch D."/>
            <person name="Podicherti R."/>
            <person name="Tsui H.-C.T."/>
            <person name="Winkler M.E."/>
        </authorList>
    </citation>
    <scope>NUCLEOTIDE SEQUENCE</scope>
</reference>
<accession>A0A381PG95</accession>
<dbReference type="EMBL" id="UINC01000974">
    <property type="protein sequence ID" value="SUZ66036.1"/>
    <property type="molecule type" value="Genomic_DNA"/>
</dbReference>